<organism evidence="2 3">
    <name type="scientific">Streptomyces qaidamensis</name>
    <dbReference type="NCBI Taxonomy" id="1783515"/>
    <lineage>
        <taxon>Bacteria</taxon>
        <taxon>Bacillati</taxon>
        <taxon>Actinomycetota</taxon>
        <taxon>Actinomycetes</taxon>
        <taxon>Kitasatosporales</taxon>
        <taxon>Streptomycetaceae</taxon>
        <taxon>Streptomyces</taxon>
        <taxon>Streptomyces aurantiacus group</taxon>
    </lineage>
</organism>
<evidence type="ECO:0000313" key="3">
    <source>
        <dbReference type="Proteomes" id="UP000076096"/>
    </source>
</evidence>
<evidence type="ECO:0008006" key="4">
    <source>
        <dbReference type="Google" id="ProtNLM"/>
    </source>
</evidence>
<dbReference type="RefSeq" id="WP_062928851.1">
    <property type="nucleotide sequence ID" value="NZ_CP015098.1"/>
</dbReference>
<name>A0A143C6N8_9ACTN</name>
<dbReference type="Proteomes" id="UP000076096">
    <property type="component" value="Chromosome"/>
</dbReference>
<feature type="chain" id="PRO_5007507622" description="Serine/threonine protein kinase" evidence="1">
    <location>
        <begin position="27"/>
        <end position="184"/>
    </location>
</feature>
<dbReference type="EMBL" id="CP015098">
    <property type="protein sequence ID" value="AMW12625.1"/>
    <property type="molecule type" value="Genomic_DNA"/>
</dbReference>
<gene>
    <name evidence="2" type="ORF">A4E84_25970</name>
</gene>
<accession>A0A143C6N8</accession>
<evidence type="ECO:0000256" key="1">
    <source>
        <dbReference type="SAM" id="SignalP"/>
    </source>
</evidence>
<dbReference type="KEGG" id="stsi:A4E84_25970"/>
<dbReference type="AlphaFoldDB" id="A0A143C6N8"/>
<feature type="signal peptide" evidence="1">
    <location>
        <begin position="1"/>
        <end position="26"/>
    </location>
</feature>
<reference evidence="3" key="1">
    <citation type="submission" date="2016-04" db="EMBL/GenBank/DDBJ databases">
        <authorList>
            <person name="Zhang B."/>
        </authorList>
    </citation>
    <scope>NUCLEOTIDE SEQUENCE [LARGE SCALE GENOMIC DNA]</scope>
    <source>
        <strain evidence="3">S10</strain>
    </source>
</reference>
<evidence type="ECO:0000313" key="2">
    <source>
        <dbReference type="EMBL" id="AMW12625.1"/>
    </source>
</evidence>
<protein>
    <recommendedName>
        <fullName evidence="4">Serine/threonine protein kinase</fullName>
    </recommendedName>
</protein>
<sequence>MRDLMRALALGTTLVASALVAPQAVAQDAALTGQRVAGTSVQLSAAGAQDAQTRAIAAASPAAVRASATLCGSGYELEFAERLPDSRRYGTLFSYGKSTVGKHGVCVVFDNNTTSAKKMKLKLCPNLSGATCKVDEGTFSQYAGPLKYESSNALHVMCSEVTALMWDSSGKAIIDRVQSATLCD</sequence>
<proteinExistence type="predicted"/>
<keyword evidence="3" id="KW-1185">Reference proteome</keyword>
<keyword evidence="1" id="KW-0732">Signal</keyword>